<sequence>MYLSTIMDHWIQGGENRMRLQPFRFLTLFLVVALLVAACGAPPTQPPPAQEPAAEGAAEAPAAEAEAPAAEAEPTPIVAQAGEGDTQLIYWNGLTGSDGVTMVQMVEAFTQEHPEVSVRVEMMPWGTYFDKLLTSLVSGNPPDLFLLHEFEIPQFASQGVLRETSDFYDGYGGPIPEDDIVEKTLASLEYQGNRYGVPLDIHGWGFWYNKDLFEAAGLDPDVCPTDGVELLDFARKLTVDANGNTAESPNFDPENVAQWGVHVSWFKPTILSTLWQFGGDWTDRQGKATLNSEAGIQAVQFWYDLIYKEHVAPQPAGFDAWQSFAGGQLAMTPEGSWFLNFVNENGVNWGVCPFPKIGNEQVTWTSSHVIYTPKTLPDEKLEAAKQLIAYLSDSGLFWATSGQPPARKSQLEALTLEEYPSAKVLGESFLSFGRYDYAHECIQEVIDSAYMPELDAIFNNVKSVEQGLDDANSRIQDILDRCGP</sequence>
<name>A0A540V9C9_9CHLR</name>
<evidence type="ECO:0000313" key="2">
    <source>
        <dbReference type="EMBL" id="TQE93332.1"/>
    </source>
</evidence>
<reference evidence="2 3" key="1">
    <citation type="submission" date="2019-06" db="EMBL/GenBank/DDBJ databases">
        <title>Genome sequence of Litorilinea aerophila BAA-2444.</title>
        <authorList>
            <person name="Maclea K.S."/>
            <person name="Maurais E.G."/>
            <person name="Iannazzi L.C."/>
        </authorList>
    </citation>
    <scope>NUCLEOTIDE SEQUENCE [LARGE SCALE GENOMIC DNA]</scope>
    <source>
        <strain evidence="2 3">ATCC BAA-2444</strain>
    </source>
</reference>
<gene>
    <name evidence="2" type="ORF">FKZ61_21740</name>
</gene>
<evidence type="ECO:0000313" key="3">
    <source>
        <dbReference type="Proteomes" id="UP000317371"/>
    </source>
</evidence>
<dbReference type="SUPFAM" id="SSF53850">
    <property type="entry name" value="Periplasmic binding protein-like II"/>
    <property type="match status" value="1"/>
</dbReference>
<feature type="region of interest" description="Disordered" evidence="1">
    <location>
        <begin position="43"/>
        <end position="72"/>
    </location>
</feature>
<dbReference type="InParanoid" id="A0A540V9C9"/>
<dbReference type="Gene3D" id="3.40.190.10">
    <property type="entry name" value="Periplasmic binding protein-like II"/>
    <property type="match status" value="1"/>
</dbReference>
<dbReference type="Pfam" id="PF01547">
    <property type="entry name" value="SBP_bac_1"/>
    <property type="match status" value="1"/>
</dbReference>
<dbReference type="OrthoDB" id="9766758at2"/>
<feature type="compositionally biased region" description="Low complexity" evidence="1">
    <location>
        <begin position="51"/>
        <end position="72"/>
    </location>
</feature>
<proteinExistence type="predicted"/>
<protein>
    <submittedName>
        <fullName evidence="2">ABC transporter substrate-binding protein</fullName>
    </submittedName>
</protein>
<dbReference type="AlphaFoldDB" id="A0A540V9C9"/>
<dbReference type="InterPro" id="IPR050490">
    <property type="entry name" value="Bact_solute-bd_prot1"/>
</dbReference>
<dbReference type="Proteomes" id="UP000317371">
    <property type="component" value="Unassembled WGS sequence"/>
</dbReference>
<dbReference type="InterPro" id="IPR006059">
    <property type="entry name" value="SBP"/>
</dbReference>
<comment type="caution">
    <text evidence="2">The sequence shown here is derived from an EMBL/GenBank/DDBJ whole genome shotgun (WGS) entry which is preliminary data.</text>
</comment>
<keyword evidence="3" id="KW-1185">Reference proteome</keyword>
<dbReference type="CDD" id="cd14748">
    <property type="entry name" value="PBP2_UgpB"/>
    <property type="match status" value="1"/>
</dbReference>
<accession>A0A540V9C9</accession>
<evidence type="ECO:0000256" key="1">
    <source>
        <dbReference type="SAM" id="MobiDB-lite"/>
    </source>
</evidence>
<dbReference type="PANTHER" id="PTHR43649">
    <property type="entry name" value="ARABINOSE-BINDING PROTEIN-RELATED"/>
    <property type="match status" value="1"/>
</dbReference>
<dbReference type="PANTHER" id="PTHR43649:SF12">
    <property type="entry name" value="DIACETYLCHITOBIOSE BINDING PROTEIN DASA"/>
    <property type="match status" value="1"/>
</dbReference>
<organism evidence="2 3">
    <name type="scientific">Litorilinea aerophila</name>
    <dbReference type="NCBI Taxonomy" id="1204385"/>
    <lineage>
        <taxon>Bacteria</taxon>
        <taxon>Bacillati</taxon>
        <taxon>Chloroflexota</taxon>
        <taxon>Caldilineae</taxon>
        <taxon>Caldilineales</taxon>
        <taxon>Caldilineaceae</taxon>
        <taxon>Litorilinea</taxon>
    </lineage>
</organism>
<dbReference type="EMBL" id="VIGC01000042">
    <property type="protein sequence ID" value="TQE93332.1"/>
    <property type="molecule type" value="Genomic_DNA"/>
</dbReference>